<feature type="active site" description="Charge relay system" evidence="5">
    <location>
        <position position="1028"/>
    </location>
</feature>
<dbReference type="Pfam" id="PF24476">
    <property type="entry name" value="DUF7580"/>
    <property type="match status" value="1"/>
</dbReference>
<feature type="domain" description="Peptidase S8/S53" evidence="7">
    <location>
        <begin position="797"/>
        <end position="1045"/>
    </location>
</feature>
<feature type="active site" description="Charge relay system" evidence="5">
    <location>
        <position position="845"/>
    </location>
</feature>
<keyword evidence="3 5" id="KW-0378">Hydrolase</keyword>
<reference evidence="9 11" key="1">
    <citation type="journal article" date="2020" name="Stud. Mycol.">
        <title>101 Dothideomycetes genomes: a test case for predicting lifestyles and emergence of pathogens.</title>
        <authorList>
            <person name="Haridas S."/>
            <person name="Albert R."/>
            <person name="Binder M."/>
            <person name="Bloem J."/>
            <person name="Labutti K."/>
            <person name="Salamov A."/>
            <person name="Andreopoulos B."/>
            <person name="Baker S."/>
            <person name="Barry K."/>
            <person name="Bills G."/>
            <person name="Bluhm B."/>
            <person name="Cannon C."/>
            <person name="Castanera R."/>
            <person name="Culley D."/>
            <person name="Daum C."/>
            <person name="Ezra D."/>
            <person name="Gonzalez J."/>
            <person name="Henrissat B."/>
            <person name="Kuo A."/>
            <person name="Liang C."/>
            <person name="Lipzen A."/>
            <person name="Lutzoni F."/>
            <person name="Magnuson J."/>
            <person name="Mondo S."/>
            <person name="Nolan M."/>
            <person name="Ohm R."/>
            <person name="Pangilinan J."/>
            <person name="Park H.-J."/>
            <person name="Ramirez L."/>
            <person name="Alfaro M."/>
            <person name="Sun H."/>
            <person name="Tritt A."/>
            <person name="Yoshinaga Y."/>
            <person name="Zwiers L.-H."/>
            <person name="Turgeon B."/>
            <person name="Goodwin S."/>
            <person name="Spatafora J."/>
            <person name="Crous P."/>
            <person name="Grigoriev I."/>
        </authorList>
    </citation>
    <scope>NUCLEOTIDE SEQUENCE</scope>
    <source>
        <strain evidence="9 11">CBS 304.34</strain>
    </source>
</reference>
<keyword evidence="2 5" id="KW-0645">Protease</keyword>
<dbReference type="Pfam" id="PF00082">
    <property type="entry name" value="Peptidase_S8"/>
    <property type="match status" value="1"/>
</dbReference>
<evidence type="ECO:0000256" key="3">
    <source>
        <dbReference type="ARBA" id="ARBA00022801"/>
    </source>
</evidence>
<dbReference type="InterPro" id="IPR050131">
    <property type="entry name" value="Peptidase_S8_subtilisin-like"/>
</dbReference>
<evidence type="ECO:0000313" key="9">
    <source>
        <dbReference type="EMBL" id="KAF2801991.1"/>
    </source>
</evidence>
<keyword evidence="4 5" id="KW-0720">Serine protease</keyword>
<sequence length="1116" mass="125021">MTSDDGNIKAQKHNPTLQARTSSRRSDQGHRGITTAYPSPPPTTTLPSGAMLPEVLGPSGGIGETAAWRLIYGLHQSRDRFSYDGGPDEVGVRSTRTHELRTALRDLDIQIRTTFTILQLDLLLQWESEREDDASQSSFESESDDESLQDTASSDRDDASSHSGVESRCISPTEERFDIPSHGPSPSDNQALSLLRDLCSLLEVRVNPLLIPIQPEDIDQASGYPRLARLIGYVQSPQIHPQRLEFIPIPGSANTPFLFNVTEDGATATAFVALCDPVQKPPRKRARQRMLAEVGFMRDHFLYFNNFVNSLQISIGSLDSLAPRPSQSSTSTTGSFASFALLQKFRQQTTAAFRAIFSQFGSCAHRESIKQHKILLQLPGWEVASDWNLPVQLFFTSCLLEDWQPASMYFLQSEKNDAYKKQKLCKALSSAHDNDRDLEFYVSEDSESTNPGEIPVHIPIGPKRGRRYGDSFPVDNLCTLIKHGYFARNRTMELLYKAGENAAVMGIDQRKTLAVKLVLGMMLSMDSDYIIGTWDPARIHFLKPMDTELTPFVSIYGNVDSLSRWGCPPLAKLNISGDFGDDDDEPDSYPLLPFTLLAKALLQIACGERLKDLKISYASRKAFLGGWKELRRLIELYLKSKTCENDVDRETLPFLYAALKCLDFHTRYQVRLKSARSNHRIEIAWQLVFDDVIAQIDSSLNLGELIQPGTDALTKEEAIPVAGQTAAEESSVLRSVGGITAQPQVALFDGENSVKDSTEVQRATFFFETLEEFHASYSRFVTDRVKDDSGGEPPRRIRIAVLDTGIDFRHSGLIEAKKKGRVKREWCHSWVGAGTDVEDEDDELHGTNCVYVLHKAAPEANIYVEKVFRSNSFRIYQAENIARAIKHAVETWDVDIISMSFGLRPPVPRKDGNHAEENLALQDYQDLVDGIQTAIRNASVQSPRIMFAAASNNGKNEKRAFPAKYEPWVICVHASDGKGSDGGINPPTERGANFMTLGMGLNLMERQWTHEQKGRTPIYKEVYKSGTSFATPIAAGIAATVLDVASRVSAIKDRAKEKLRRPEEMQKMLWLMSSPKHDLGNQYCFLAPWNHWEKHWQANETKSRIAWDLINDLFEA</sequence>
<dbReference type="Gene3D" id="3.40.50.200">
    <property type="entry name" value="Peptidase S8/S53 domain"/>
    <property type="match status" value="1"/>
</dbReference>
<evidence type="ECO:0000256" key="5">
    <source>
        <dbReference type="PROSITE-ProRule" id="PRU01240"/>
    </source>
</evidence>
<dbReference type="OrthoDB" id="206201at2759"/>
<protein>
    <recommendedName>
        <fullName evidence="12">Subtilisin-like protein</fullName>
    </recommendedName>
</protein>
<reference evidence="11" key="3">
    <citation type="submission" date="2025-04" db="UniProtKB">
        <authorList>
            <consortium name="RefSeq"/>
        </authorList>
    </citation>
    <scope>IDENTIFICATION</scope>
    <source>
        <strain evidence="11">CBS 304.34</strain>
    </source>
</reference>
<dbReference type="PANTHER" id="PTHR43806">
    <property type="entry name" value="PEPTIDASE S8"/>
    <property type="match status" value="1"/>
</dbReference>
<dbReference type="GO" id="GO:0004252">
    <property type="term" value="F:serine-type endopeptidase activity"/>
    <property type="evidence" value="ECO:0007669"/>
    <property type="project" value="UniProtKB-UniRule"/>
</dbReference>
<accession>A0A6A6XZJ8</accession>
<evidence type="ECO:0008006" key="12">
    <source>
        <dbReference type="Google" id="ProtNLM"/>
    </source>
</evidence>
<evidence type="ECO:0000259" key="7">
    <source>
        <dbReference type="Pfam" id="PF00082"/>
    </source>
</evidence>
<proteinExistence type="inferred from homology"/>
<name>A0A6A6XZJ8_9PEZI</name>
<evidence type="ECO:0000256" key="2">
    <source>
        <dbReference type="ARBA" id="ARBA00022670"/>
    </source>
</evidence>
<dbReference type="GO" id="GO:0006508">
    <property type="term" value="P:proteolysis"/>
    <property type="evidence" value="ECO:0007669"/>
    <property type="project" value="UniProtKB-KW"/>
</dbReference>
<evidence type="ECO:0000313" key="11">
    <source>
        <dbReference type="RefSeq" id="XP_033568955.1"/>
    </source>
</evidence>
<dbReference type="InterPro" id="IPR000209">
    <property type="entry name" value="Peptidase_S8/S53_dom"/>
</dbReference>
<dbReference type="RefSeq" id="XP_033568955.1">
    <property type="nucleotide sequence ID" value="XM_033726319.1"/>
</dbReference>
<dbReference type="PROSITE" id="PS00138">
    <property type="entry name" value="SUBTILASE_SER"/>
    <property type="match status" value="1"/>
</dbReference>
<feature type="region of interest" description="Disordered" evidence="6">
    <location>
        <begin position="1"/>
        <end position="57"/>
    </location>
</feature>
<dbReference type="InterPro" id="IPR056002">
    <property type="entry name" value="DUF7580"/>
</dbReference>
<evidence type="ECO:0000256" key="6">
    <source>
        <dbReference type="SAM" id="MobiDB-lite"/>
    </source>
</evidence>
<keyword evidence="10" id="KW-1185">Reference proteome</keyword>
<evidence type="ECO:0000313" key="10">
    <source>
        <dbReference type="Proteomes" id="UP000504636"/>
    </source>
</evidence>
<dbReference type="PRINTS" id="PR00723">
    <property type="entry name" value="SUBTILISIN"/>
</dbReference>
<dbReference type="InterPro" id="IPR023828">
    <property type="entry name" value="Peptidase_S8_Ser-AS"/>
</dbReference>
<evidence type="ECO:0000259" key="8">
    <source>
        <dbReference type="Pfam" id="PF24476"/>
    </source>
</evidence>
<feature type="domain" description="DUF7580" evidence="8">
    <location>
        <begin position="342"/>
        <end position="701"/>
    </location>
</feature>
<dbReference type="PROSITE" id="PS51892">
    <property type="entry name" value="SUBTILASE"/>
    <property type="match status" value="1"/>
</dbReference>
<feature type="active site" description="Charge relay system" evidence="5">
    <location>
        <position position="803"/>
    </location>
</feature>
<dbReference type="AlphaFoldDB" id="A0A6A6XZJ8"/>
<gene>
    <name evidence="9 11" type="ORF">BDZ99DRAFT_527942</name>
</gene>
<dbReference type="EMBL" id="MU003726">
    <property type="protein sequence ID" value="KAF2801991.1"/>
    <property type="molecule type" value="Genomic_DNA"/>
</dbReference>
<dbReference type="InterPro" id="IPR036852">
    <property type="entry name" value="Peptidase_S8/S53_dom_sf"/>
</dbReference>
<dbReference type="GeneID" id="54467212"/>
<dbReference type="PANTHER" id="PTHR43806:SF11">
    <property type="entry name" value="CEREVISIN-RELATED"/>
    <property type="match status" value="1"/>
</dbReference>
<comment type="similarity">
    <text evidence="1 5">Belongs to the peptidase S8 family.</text>
</comment>
<organism evidence="9">
    <name type="scientific">Mytilinidion resinicola</name>
    <dbReference type="NCBI Taxonomy" id="574789"/>
    <lineage>
        <taxon>Eukaryota</taxon>
        <taxon>Fungi</taxon>
        <taxon>Dikarya</taxon>
        <taxon>Ascomycota</taxon>
        <taxon>Pezizomycotina</taxon>
        <taxon>Dothideomycetes</taxon>
        <taxon>Pleosporomycetidae</taxon>
        <taxon>Mytilinidiales</taxon>
        <taxon>Mytilinidiaceae</taxon>
        <taxon>Mytilinidion</taxon>
    </lineage>
</organism>
<reference evidence="11" key="2">
    <citation type="submission" date="2020-04" db="EMBL/GenBank/DDBJ databases">
        <authorList>
            <consortium name="NCBI Genome Project"/>
        </authorList>
    </citation>
    <scope>NUCLEOTIDE SEQUENCE</scope>
    <source>
        <strain evidence="11">CBS 304.34</strain>
    </source>
</reference>
<dbReference type="SUPFAM" id="SSF52743">
    <property type="entry name" value="Subtilisin-like"/>
    <property type="match status" value="1"/>
</dbReference>
<dbReference type="CDD" id="cd00306">
    <property type="entry name" value="Peptidases_S8_S53"/>
    <property type="match status" value="1"/>
</dbReference>
<feature type="region of interest" description="Disordered" evidence="6">
    <location>
        <begin position="133"/>
        <end position="188"/>
    </location>
</feature>
<dbReference type="Proteomes" id="UP000504636">
    <property type="component" value="Unplaced"/>
</dbReference>
<evidence type="ECO:0000256" key="1">
    <source>
        <dbReference type="ARBA" id="ARBA00011073"/>
    </source>
</evidence>
<dbReference type="InterPro" id="IPR015500">
    <property type="entry name" value="Peptidase_S8_subtilisin-rel"/>
</dbReference>
<evidence type="ECO:0000256" key="4">
    <source>
        <dbReference type="ARBA" id="ARBA00022825"/>
    </source>
</evidence>